<organism evidence="2 3">
    <name type="scientific">Bifidobacterium moraviense</name>
    <dbReference type="NCBI Taxonomy" id="2675323"/>
    <lineage>
        <taxon>Bacteria</taxon>
        <taxon>Bacillati</taxon>
        <taxon>Actinomycetota</taxon>
        <taxon>Actinomycetes</taxon>
        <taxon>Bifidobacteriales</taxon>
        <taxon>Bifidobacteriaceae</taxon>
        <taxon>Bifidobacterium</taxon>
    </lineage>
</organism>
<dbReference type="InterPro" id="IPR026588">
    <property type="entry name" value="Choice_anch_A"/>
</dbReference>
<proteinExistence type="predicted"/>
<dbReference type="AlphaFoldDB" id="A0A7Y0F388"/>
<evidence type="ECO:0000256" key="1">
    <source>
        <dbReference type="SAM" id="SignalP"/>
    </source>
</evidence>
<reference evidence="2 3" key="1">
    <citation type="submission" date="2020-02" db="EMBL/GenBank/DDBJ databases">
        <title>Characterization of phylogenetic diversity of novel bifidobacterial species isolated in Czech ZOOs.</title>
        <authorList>
            <person name="Lugli G.A."/>
            <person name="Vera N.B."/>
            <person name="Ventura M."/>
        </authorList>
    </citation>
    <scope>NUCLEOTIDE SEQUENCE [LARGE SCALE GENOMIC DNA]</scope>
    <source>
        <strain evidence="2 3">DSM 109958</strain>
    </source>
</reference>
<feature type="signal peptide" evidence="1">
    <location>
        <begin position="1"/>
        <end position="30"/>
    </location>
</feature>
<sequence length="557" mass="59868">MDMRSARSTVRALRRLASAALLVAVVAANACLAPVSMGADSASAAFGDLPAGSLCTPTEQSMGTNVDASKDRDPGVATWVGGNMYIGRKPADTAAWTNGTGPDGSYAVEAEGLTVVNGKLMMKPLKNSWKGAGFRFGIAGFGTQFRPARNSTALVVGGNTTDTTLPDWSNVQAWSHSGFLRDNGHIASIAGKSSDLWGATAQGTKSLDKNPANTDAAVNWNVTNPMKHVTVRSGDDDTDTTDDVRNLSESEYYQDYVVEDISAPLAFQTATGTVTQGVSTLDALIRHKYNYYTEGNDAGSSLQYDFMYTDDAKNGTGRGLETTDSYTNREKLITFTGTNNPTMEVFDLDASMLTDYIDGTRYRGVAFAFTNITDTASVVINVTGDSKDISFHNGWQFWWNGTEISDGYSNYNSMSTDENLKKKSELYAKAAQKILWNFHDTNSLTIYGGIANEGTDKYTEDDPAAAMLGSIIVVGNAESGNNGKNADNTTGNFESHVTTNGRVYTEGDFSMHNPYYAAKFTQQGANDGDSASVIDMDQERHNFPWNGSYTEACAAIA</sequence>
<keyword evidence="3" id="KW-1185">Reference proteome</keyword>
<evidence type="ECO:0000313" key="2">
    <source>
        <dbReference type="EMBL" id="NMN01069.1"/>
    </source>
</evidence>
<protein>
    <submittedName>
        <fullName evidence="2">Cell surface protein</fullName>
    </submittedName>
</protein>
<evidence type="ECO:0000313" key="3">
    <source>
        <dbReference type="Proteomes" id="UP000588277"/>
    </source>
</evidence>
<dbReference type="NCBIfam" id="TIGR04215">
    <property type="entry name" value="choice_anch_A"/>
    <property type="match status" value="1"/>
</dbReference>
<name>A0A7Y0F388_9BIFI</name>
<gene>
    <name evidence="2" type="ORF">G1C96_1652</name>
</gene>
<comment type="caution">
    <text evidence="2">The sequence shown here is derived from an EMBL/GenBank/DDBJ whole genome shotgun (WGS) entry which is preliminary data.</text>
</comment>
<dbReference type="EMBL" id="JAAIIH010000015">
    <property type="protein sequence ID" value="NMN01069.1"/>
    <property type="molecule type" value="Genomic_DNA"/>
</dbReference>
<accession>A0A7Y0F388</accession>
<dbReference type="Proteomes" id="UP000588277">
    <property type="component" value="Unassembled WGS sequence"/>
</dbReference>
<keyword evidence="1" id="KW-0732">Signal</keyword>
<dbReference type="RefSeq" id="WP_169276152.1">
    <property type="nucleotide sequence ID" value="NZ_JAAIIH010000015.1"/>
</dbReference>
<feature type="chain" id="PRO_5039503232" evidence="1">
    <location>
        <begin position="31"/>
        <end position="557"/>
    </location>
</feature>